<comment type="caution">
    <text evidence="2">The sequence shown here is derived from an EMBL/GenBank/DDBJ whole genome shotgun (WGS) entry which is preliminary data.</text>
</comment>
<keyword evidence="3" id="KW-1185">Reference proteome</keyword>
<evidence type="ECO:0000313" key="2">
    <source>
        <dbReference type="EMBL" id="KAF5387549.1"/>
    </source>
</evidence>
<dbReference type="OrthoDB" id="3265817at2759"/>
<feature type="compositionally biased region" description="Low complexity" evidence="1">
    <location>
        <begin position="15"/>
        <end position="49"/>
    </location>
</feature>
<dbReference type="EMBL" id="JAACJN010000031">
    <property type="protein sequence ID" value="KAF5387549.1"/>
    <property type="molecule type" value="Genomic_DNA"/>
</dbReference>
<organism evidence="2 3">
    <name type="scientific">Collybiopsis confluens</name>
    <dbReference type="NCBI Taxonomy" id="2823264"/>
    <lineage>
        <taxon>Eukaryota</taxon>
        <taxon>Fungi</taxon>
        <taxon>Dikarya</taxon>
        <taxon>Basidiomycota</taxon>
        <taxon>Agaricomycotina</taxon>
        <taxon>Agaricomycetes</taxon>
        <taxon>Agaricomycetidae</taxon>
        <taxon>Agaricales</taxon>
        <taxon>Marasmiineae</taxon>
        <taxon>Omphalotaceae</taxon>
        <taxon>Collybiopsis</taxon>
    </lineage>
</organism>
<reference evidence="2 3" key="1">
    <citation type="journal article" date="2020" name="ISME J.">
        <title>Uncovering the hidden diversity of litter-decomposition mechanisms in mushroom-forming fungi.</title>
        <authorList>
            <person name="Floudas D."/>
            <person name="Bentzer J."/>
            <person name="Ahren D."/>
            <person name="Johansson T."/>
            <person name="Persson P."/>
            <person name="Tunlid A."/>
        </authorList>
    </citation>
    <scope>NUCLEOTIDE SEQUENCE [LARGE SCALE GENOMIC DNA]</scope>
    <source>
        <strain evidence="2 3">CBS 406.79</strain>
    </source>
</reference>
<feature type="compositionally biased region" description="Acidic residues" evidence="1">
    <location>
        <begin position="367"/>
        <end position="383"/>
    </location>
</feature>
<gene>
    <name evidence="2" type="ORF">D9757_006560</name>
</gene>
<feature type="compositionally biased region" description="Basic and acidic residues" evidence="1">
    <location>
        <begin position="200"/>
        <end position="245"/>
    </location>
</feature>
<feature type="compositionally biased region" description="Low complexity" evidence="1">
    <location>
        <begin position="300"/>
        <end position="319"/>
    </location>
</feature>
<proteinExistence type="predicted"/>
<dbReference type="AlphaFoldDB" id="A0A8H5MB94"/>
<feature type="region of interest" description="Disordered" evidence="1">
    <location>
        <begin position="261"/>
        <end position="446"/>
    </location>
</feature>
<feature type="compositionally biased region" description="Polar residues" evidence="1">
    <location>
        <begin position="389"/>
        <end position="409"/>
    </location>
</feature>
<evidence type="ECO:0000313" key="3">
    <source>
        <dbReference type="Proteomes" id="UP000518752"/>
    </source>
</evidence>
<sequence length="446" mass="48402">MSIEISGPSEGGRDSMASNQSGSSSSVTSCNSRDTSTTATTTPDTSHASIESTKSLDTRKHKSPSLLRLNRTPSISRLVPHPSSQIPVPPLPTEEGLKSPKSILAIKSSVSLVETKTPTPPVLHRAQSVQFAPLPELAPRKRKSSVPLGIAARSQLMHRRKRMGSAASTFDDPNLEEDEPPSAEMRKKDRYVADGGGMWTKEEAQEHLSRQLRSKEKEREKMLKRQQKELEREAVSKDNANRELDDPLVLLGRMMKDVWRRVGKKGKPTPDPHIITQAEAESLPVAPPDLADTVVSASNDQVVQDGQLDDLANAESESSSFEEERLAELDAEEAGSYAHEVDVSKINPLRSGSPPPVQLSESSYTDADPEASLDEDGDLDSSDSDSLSTMTYPTAISSALTNPEFTSAECSDPRNSDQDENVVMESNVHALPPPDRLTSLSPLLAA</sequence>
<accession>A0A8H5MB94</accession>
<feature type="region of interest" description="Disordered" evidence="1">
    <location>
        <begin position="156"/>
        <end position="247"/>
    </location>
</feature>
<dbReference type="Proteomes" id="UP000518752">
    <property type="component" value="Unassembled WGS sequence"/>
</dbReference>
<evidence type="ECO:0000256" key="1">
    <source>
        <dbReference type="SAM" id="MobiDB-lite"/>
    </source>
</evidence>
<feature type="region of interest" description="Disordered" evidence="1">
    <location>
        <begin position="1"/>
        <end position="97"/>
    </location>
</feature>
<name>A0A8H5MB94_9AGAR</name>
<protein>
    <submittedName>
        <fullName evidence="2">Uncharacterized protein</fullName>
    </submittedName>
</protein>